<dbReference type="EMBL" id="FPBT01000001">
    <property type="protein sequence ID" value="SFU30398.1"/>
    <property type="molecule type" value="Genomic_DNA"/>
</dbReference>
<evidence type="ECO:0000313" key="2">
    <source>
        <dbReference type="Proteomes" id="UP000198817"/>
    </source>
</evidence>
<evidence type="ECO:0000313" key="1">
    <source>
        <dbReference type="EMBL" id="SFU30398.1"/>
    </source>
</evidence>
<dbReference type="AlphaFoldDB" id="A0A1I7F2H4"/>
<gene>
    <name evidence="1" type="ORF">SAMN05216508_101214</name>
</gene>
<dbReference type="STRING" id="155865.SAMN05216515_10568"/>
<accession>A0A1I7F2H4</accession>
<reference evidence="1 2" key="1">
    <citation type="submission" date="2016-10" db="EMBL/GenBank/DDBJ databases">
        <authorList>
            <person name="de Groot N.N."/>
        </authorList>
    </citation>
    <scope>NUCLEOTIDE SEQUENCE [LARGE SCALE GENOMIC DNA]</scope>
    <source>
        <strain evidence="1 2">KHGC13</strain>
    </source>
</reference>
<proteinExistence type="predicted"/>
<name>A0A1I7F2H4_9FIRM</name>
<organism evidence="1 2">
    <name type="scientific">Eubacterium pyruvativorans</name>
    <dbReference type="NCBI Taxonomy" id="155865"/>
    <lineage>
        <taxon>Bacteria</taxon>
        <taxon>Bacillati</taxon>
        <taxon>Bacillota</taxon>
        <taxon>Clostridia</taxon>
        <taxon>Eubacteriales</taxon>
        <taxon>Eubacteriaceae</taxon>
        <taxon>Eubacterium</taxon>
    </lineage>
</organism>
<sequence length="179" mass="20881">MMDHVEMTYRKGAVDWLLRDYLLMEENDLCLPAGCVEKAHEMCFYFYIEGYREISTVGMVPASRILKWVIQLIGKLYSAQLYYIRPERIRIDPDRIYVGVMKPHKDDVRILFVPEPEGETPPVREKLAVLIEDLIPNCEEDGRGYLRKAAEIIRKGRSGLRIMVHRLDLLWTEACQCGC</sequence>
<keyword evidence="2" id="KW-1185">Reference proteome</keyword>
<dbReference type="RefSeq" id="WP_090469409.1">
    <property type="nucleotide sequence ID" value="NZ_FOWF01000005.1"/>
</dbReference>
<protein>
    <submittedName>
        <fullName evidence="1">Uncharacterized protein</fullName>
    </submittedName>
</protein>
<dbReference type="Proteomes" id="UP000198817">
    <property type="component" value="Unassembled WGS sequence"/>
</dbReference>